<dbReference type="OrthoDB" id="5648503at2"/>
<protein>
    <submittedName>
        <fullName evidence="2">Uncharacterized protein</fullName>
    </submittedName>
</protein>
<evidence type="ECO:0000313" key="2">
    <source>
        <dbReference type="EMBL" id="KTD07585.1"/>
    </source>
</evidence>
<proteinExistence type="predicted"/>
<reference evidence="2 3" key="1">
    <citation type="submission" date="2015-11" db="EMBL/GenBank/DDBJ databases">
        <title>Genomic analysis of 38 Legionella species identifies large and diverse effector repertoires.</title>
        <authorList>
            <person name="Burstein D."/>
            <person name="Amaro F."/>
            <person name="Zusman T."/>
            <person name="Lifshitz Z."/>
            <person name="Cohen O."/>
            <person name="Gilbert J.A."/>
            <person name="Pupko T."/>
            <person name="Shuman H.A."/>
            <person name="Segal G."/>
        </authorList>
    </citation>
    <scope>NUCLEOTIDE SEQUENCE [LARGE SCALE GENOMIC DNA]</scope>
    <source>
        <strain evidence="2 3">JA-26-G1-E2</strain>
    </source>
</reference>
<feature type="region of interest" description="Disordered" evidence="1">
    <location>
        <begin position="59"/>
        <end position="121"/>
    </location>
</feature>
<accession>A0A0W0UI52</accession>
<evidence type="ECO:0000256" key="1">
    <source>
        <dbReference type="SAM" id="MobiDB-lite"/>
    </source>
</evidence>
<dbReference type="PATRIC" id="fig|455.5.peg.1876"/>
<name>A0A0W0UI52_9GAMM</name>
<feature type="compositionally biased region" description="Acidic residues" evidence="1">
    <location>
        <begin position="75"/>
        <end position="88"/>
    </location>
</feature>
<dbReference type="AlphaFoldDB" id="A0A0W0UI52"/>
<dbReference type="Proteomes" id="UP000054715">
    <property type="component" value="Unassembled WGS sequence"/>
</dbReference>
<sequence length="725" mass="82279">MKESINNLDLANQLGLSVLGQNQVLGSKDESLADIIDTLKSIPHEIESEKTAITVSHKNLKRKKTTTKPSKEEMSTDEESFMNEEPEEINATKKRKKETPQKSKAKKKMTDMNVDVEPTQEEQQKLQDVKVEVIKSFTAFKKDIAKLSSGRDAQSGTEIANSNKETLSALYNLANSVKPHDEESTVLTRKIAQIQSETGKTPYPLAALNSSKYSFTKTCLPGGLRFSQWGSTVGIPLKVNAVDGNYLFGRHSLYDDKTKRAAAIKDYYVFLQDLGEYQLAAQGLVVLFSHAVKEYLAYEGVSNRNTYALKTFISEELKRQGFPEPKQETLTAITNIIQKLTIKNYFQDSYLPFDDTDKRPIKLQTDPGAEENGVKKIWLQKQNSVMSEKQHLHSLPDNALKIDCDADVYDKETGCLLMRYRKKVISDKLIREVKDVVATITPAQMPNVARPTVINDNKKVETGVRIVNKTSIRTMPVGFLGNARAGVRMGYDHIRHKKNWEILQLTSQIVKELEKEYQKAVPIEFNYCKSVMDKVKDFVMPDCDIVSSVQWNFDYPTNTHRDNNHFPGKHFNVLTCFYGKQEKNYTGGETYFPEYNVYIDMQEGDSLVAAFEDLLHCNVELNTQDQDANGSMKDTKNANWHRISLVGFVRGELLSLVQRIAFETSDEEVDFTKQQILDAKNGIIPPRSSKGFKFFFEQLKQKAPIDEEKEQSINNGSVMDMSMMS</sequence>
<dbReference type="RefSeq" id="WP_058449692.1">
    <property type="nucleotide sequence ID" value="NZ_CAAAJF010000002.1"/>
</dbReference>
<feature type="compositionally biased region" description="Basic residues" evidence="1">
    <location>
        <begin position="92"/>
        <end position="107"/>
    </location>
</feature>
<comment type="caution">
    <text evidence="2">The sequence shown here is derived from an EMBL/GenBank/DDBJ whole genome shotgun (WGS) entry which is preliminary data.</text>
</comment>
<dbReference type="EMBL" id="LNYG01000013">
    <property type="protein sequence ID" value="KTD07585.1"/>
    <property type="molecule type" value="Genomic_DNA"/>
</dbReference>
<organism evidence="2 3">
    <name type="scientific">Legionella jamestowniensis</name>
    <dbReference type="NCBI Taxonomy" id="455"/>
    <lineage>
        <taxon>Bacteria</taxon>
        <taxon>Pseudomonadati</taxon>
        <taxon>Pseudomonadota</taxon>
        <taxon>Gammaproteobacteria</taxon>
        <taxon>Legionellales</taxon>
        <taxon>Legionellaceae</taxon>
        <taxon>Legionella</taxon>
    </lineage>
</organism>
<dbReference type="Gene3D" id="3.60.130.30">
    <property type="match status" value="1"/>
</dbReference>
<gene>
    <name evidence="2" type="ORF">Ljam_1780</name>
</gene>
<evidence type="ECO:0000313" key="3">
    <source>
        <dbReference type="Proteomes" id="UP000054715"/>
    </source>
</evidence>